<protein>
    <submittedName>
        <fullName evidence="1">Uncharacterized protein</fullName>
    </submittedName>
</protein>
<gene>
    <name evidence="1" type="ORF">C1SCF055_LOCUS16352</name>
</gene>
<keyword evidence="3" id="KW-1185">Reference proteome</keyword>
<organism evidence="1">
    <name type="scientific">Cladocopium goreaui</name>
    <dbReference type="NCBI Taxonomy" id="2562237"/>
    <lineage>
        <taxon>Eukaryota</taxon>
        <taxon>Sar</taxon>
        <taxon>Alveolata</taxon>
        <taxon>Dinophyceae</taxon>
        <taxon>Suessiales</taxon>
        <taxon>Symbiodiniaceae</taxon>
        <taxon>Cladocopium</taxon>
    </lineage>
</organism>
<reference evidence="1" key="1">
    <citation type="submission" date="2022-10" db="EMBL/GenBank/DDBJ databases">
        <authorList>
            <person name="Chen Y."/>
            <person name="Dougan E. K."/>
            <person name="Chan C."/>
            <person name="Rhodes N."/>
            <person name="Thang M."/>
        </authorList>
    </citation>
    <scope>NUCLEOTIDE SEQUENCE</scope>
</reference>
<dbReference type="EMBL" id="CAMXCT030001350">
    <property type="protein sequence ID" value="CAL4776577.1"/>
    <property type="molecule type" value="Genomic_DNA"/>
</dbReference>
<evidence type="ECO:0000313" key="2">
    <source>
        <dbReference type="EMBL" id="CAL4776577.1"/>
    </source>
</evidence>
<dbReference type="EMBL" id="CAMXCT020001350">
    <property type="protein sequence ID" value="CAL1142640.1"/>
    <property type="molecule type" value="Genomic_DNA"/>
</dbReference>
<evidence type="ECO:0000313" key="3">
    <source>
        <dbReference type="Proteomes" id="UP001152797"/>
    </source>
</evidence>
<comment type="caution">
    <text evidence="1">The sequence shown here is derived from an EMBL/GenBank/DDBJ whole genome shotgun (WGS) entry which is preliminary data.</text>
</comment>
<dbReference type="EMBL" id="CAMXCT010001350">
    <property type="protein sequence ID" value="CAI3989265.1"/>
    <property type="molecule type" value="Genomic_DNA"/>
</dbReference>
<reference evidence="2 3" key="2">
    <citation type="submission" date="2024-05" db="EMBL/GenBank/DDBJ databases">
        <authorList>
            <person name="Chen Y."/>
            <person name="Shah S."/>
            <person name="Dougan E. K."/>
            <person name="Thang M."/>
            <person name="Chan C."/>
        </authorList>
    </citation>
    <scope>NUCLEOTIDE SEQUENCE [LARGE SCALE GENOMIC DNA]</scope>
</reference>
<name>A0A9P1CCV2_9DINO</name>
<sequence>MLDFLFSCLVDGFLVPTSVMSSPGAEKLGDLTLELGLAEAWMVPMKDEWVLQLRLVDFSIQVGRWRFPTSRDPVLQVREGGHMGKGRSSIKSNFGPYFTVGYERPLLQLRFATMKEQEALVSSFCVDGTTYEAALTNCRDDWKRTFWLLSKLPRKWRSLSCLNSAMGEEPWEQSMELMAVMKHQEVEADVITHKAMINSFGRGMQWKATLGELIPLRKQALIALHRKEAMVGWGDDFETSPWKEVDGEKWREVERISRWR</sequence>
<accession>A0A9P1CCV2</accession>
<evidence type="ECO:0000313" key="1">
    <source>
        <dbReference type="EMBL" id="CAI3989265.1"/>
    </source>
</evidence>
<dbReference type="Proteomes" id="UP001152797">
    <property type="component" value="Unassembled WGS sequence"/>
</dbReference>
<proteinExistence type="predicted"/>
<dbReference type="AlphaFoldDB" id="A0A9P1CCV2"/>